<accession>G0UJ68</accession>
<dbReference type="AlphaFoldDB" id="G0UJ68"/>
<dbReference type="VEuPathDB" id="TriTrypDB:TcIL3000_1_1860"/>
<sequence length="530" mass="58378">MSMEEECRGVQLNGAINVKALVEGTTEGLASMLSTGSSPALTNSLLSTSALECSTLGDSFILESHDLPCQDAGRCESSNICGAAGSCRPPCNYSPPKRSVKPVCFLKSVKGERFTGACSAEESSMISVVQREIPLVLSSLRAKSISCLHDIPETVLRGVLPYLCLPEVVALLRTSKKLNGLTREYFAVNEQRVMRIPVFDTRSFMQYRPERKPQTCKAAPEGPAPKSPGVKPIRLFFGQQRRDPHPSALRRLLRFIAPDLLITHMEAHTSSGTGRGKGCAWVVVPSVAEAKRLLLLSGRIFLDVNSDGEEVYMFGPLTCRKWLHNYAEHVTEVTPRQSHLPRQPMVVEIPRKSGERNGLKKDVCVKHSKQNVNGSEQAPLNDVEYPAVITKGLPQHKASQTEQLSVNVREIAHGALTTTDTSADRHCGDSSEPLGFARAGLICTTVHYHRPMLPCKPHGCWKVYSGDDKVQLKKDHSSNTSTMWLGTRRYRHDPYASNLLCSMGPVQRYRYATQSLAKVQAATNIIDSSW</sequence>
<dbReference type="PANTHER" id="PTHR37561:SF3">
    <property type="entry name" value="F-BOX DOMAIN-CONTAINING PROTEIN"/>
    <property type="match status" value="1"/>
</dbReference>
<organism evidence="1">
    <name type="scientific">Trypanosoma congolense (strain IL3000)</name>
    <dbReference type="NCBI Taxonomy" id="1068625"/>
    <lineage>
        <taxon>Eukaryota</taxon>
        <taxon>Discoba</taxon>
        <taxon>Euglenozoa</taxon>
        <taxon>Kinetoplastea</taxon>
        <taxon>Metakinetoplastina</taxon>
        <taxon>Trypanosomatida</taxon>
        <taxon>Trypanosomatidae</taxon>
        <taxon>Trypanosoma</taxon>
        <taxon>Nannomonas</taxon>
    </lineage>
</organism>
<reference evidence="1" key="1">
    <citation type="journal article" date="2012" name="Proc. Natl. Acad. Sci. U.S.A.">
        <title>Antigenic diversity is generated by distinct evolutionary mechanisms in African trypanosome species.</title>
        <authorList>
            <person name="Jackson A.P."/>
            <person name="Berry A."/>
            <person name="Aslett M."/>
            <person name="Allison H.C."/>
            <person name="Burton P."/>
            <person name="Vavrova-Anderson J."/>
            <person name="Brown R."/>
            <person name="Browne H."/>
            <person name="Corton N."/>
            <person name="Hauser H."/>
            <person name="Gamble J."/>
            <person name="Gilderthorp R."/>
            <person name="Marcello L."/>
            <person name="McQuillan J."/>
            <person name="Otto T.D."/>
            <person name="Quail M.A."/>
            <person name="Sanders M.J."/>
            <person name="van Tonder A."/>
            <person name="Ginger M.L."/>
            <person name="Field M.C."/>
            <person name="Barry J.D."/>
            <person name="Hertz-Fowler C."/>
            <person name="Berriman M."/>
        </authorList>
    </citation>
    <scope>NUCLEOTIDE SEQUENCE</scope>
    <source>
        <strain evidence="1">IL3000</strain>
    </source>
</reference>
<protein>
    <submittedName>
        <fullName evidence="1">Uncharacterized protein TCIL3000_1_1860</fullName>
    </submittedName>
</protein>
<gene>
    <name evidence="1" type="ORF">TCIL3000_1_1860</name>
</gene>
<dbReference type="PANTHER" id="PTHR37561">
    <property type="entry name" value="F-BOX DOMAIN-CONTAINING PROTEIN"/>
    <property type="match status" value="1"/>
</dbReference>
<dbReference type="EMBL" id="HE575314">
    <property type="protein sequence ID" value="CCC89418.1"/>
    <property type="molecule type" value="Genomic_DNA"/>
</dbReference>
<proteinExistence type="predicted"/>
<name>G0UJ68_TRYCI</name>
<evidence type="ECO:0000313" key="1">
    <source>
        <dbReference type="EMBL" id="CCC89418.1"/>
    </source>
</evidence>